<reference evidence="4 5" key="1">
    <citation type="submission" date="2012-11" db="EMBL/GenBank/DDBJ databases">
        <title>Genome assembly of Thiorhodococcus sp. AK35.</title>
        <authorList>
            <person name="Nupur N."/>
            <person name="Khatri I."/>
            <person name="Subramanian S."/>
            <person name="Pinnaka A."/>
        </authorList>
    </citation>
    <scope>NUCLEOTIDE SEQUENCE [LARGE SCALE GENOMIC DNA]</scope>
    <source>
        <strain evidence="4 5">AK35</strain>
    </source>
</reference>
<dbReference type="InterPro" id="IPR046342">
    <property type="entry name" value="CBS_dom_sf"/>
</dbReference>
<dbReference type="GO" id="GO:0008773">
    <property type="term" value="F:[protein-PII] uridylyltransferase activity"/>
    <property type="evidence" value="ECO:0007669"/>
    <property type="project" value="InterPro"/>
</dbReference>
<organism evidence="4 5">
    <name type="scientific">Imhoffiella purpurea</name>
    <dbReference type="NCBI Taxonomy" id="1249627"/>
    <lineage>
        <taxon>Bacteria</taxon>
        <taxon>Pseudomonadati</taxon>
        <taxon>Pseudomonadota</taxon>
        <taxon>Gammaproteobacteria</taxon>
        <taxon>Chromatiales</taxon>
        <taxon>Chromatiaceae</taxon>
        <taxon>Imhoffiella</taxon>
    </lineage>
</organism>
<protein>
    <submittedName>
        <fullName evidence="4">Putative signal-transduction protein</fullName>
    </submittedName>
</protein>
<dbReference type="InterPro" id="IPR018821">
    <property type="entry name" value="DUF294_put_nucleoTrafse_sb-bd"/>
</dbReference>
<evidence type="ECO:0000313" key="4">
    <source>
        <dbReference type="EMBL" id="EXJ14986.1"/>
    </source>
</evidence>
<evidence type="ECO:0000313" key="5">
    <source>
        <dbReference type="Proteomes" id="UP000019460"/>
    </source>
</evidence>
<accession>W9VDC3</accession>
<dbReference type="Pfam" id="PF03445">
    <property type="entry name" value="DUF294"/>
    <property type="match status" value="1"/>
</dbReference>
<dbReference type="Pfam" id="PF00571">
    <property type="entry name" value="CBS"/>
    <property type="match status" value="2"/>
</dbReference>
<dbReference type="eggNOG" id="COG2905">
    <property type="taxonomic scope" value="Bacteria"/>
</dbReference>
<evidence type="ECO:0000256" key="2">
    <source>
        <dbReference type="PROSITE-ProRule" id="PRU00703"/>
    </source>
</evidence>
<dbReference type="EMBL" id="AONC01000031">
    <property type="protein sequence ID" value="EXJ14986.1"/>
    <property type="molecule type" value="Genomic_DNA"/>
</dbReference>
<dbReference type="Pfam" id="PF10335">
    <property type="entry name" value="DUF294_C"/>
    <property type="match status" value="1"/>
</dbReference>
<dbReference type="STRING" id="1249627.D779_1950"/>
<dbReference type="InterPro" id="IPR051257">
    <property type="entry name" value="Diverse_CBS-Domain"/>
</dbReference>
<dbReference type="Gene3D" id="2.60.120.10">
    <property type="entry name" value="Jelly Rolls"/>
    <property type="match status" value="1"/>
</dbReference>
<dbReference type="SMART" id="SM00116">
    <property type="entry name" value="CBS"/>
    <property type="match status" value="2"/>
</dbReference>
<sequence>MDIELIEIQEFLASHPPFDQLPEETLERLPKRLSVRYFRRGTDFPPEDGEPYLYILRKGAVELRDLEGELVGKLAEGDLCDIHCRDTQEEIGYRGNTAEDTLVYALPCPELTQLRQEHAAFAEHFEQSISNRLRKALDVVIETPSSGVGLMTVKVRDMINRAPIVTTPDTSIREAAKIMSEHHVSSLLIMEGERLDGMITDRDLRNRCVAAGLPTDRPVREIMTSELTAVDMETLGFQALITMTRLNVHHLPVLDDDGRVAGLLSSTDLTRFQSANSVYLVGDIHRADSVETLAQISAKVAELQVHLVTAGATSKHVGQAVSAITDAITLRLIELAEADLGAPPVPYAWLVGGSQARREQSSHSDQDNALLISDLAKPEHDPYFAALAKFVNDGLNACGFIYCPGDVMASNPKWRQPLRIWHKYFVNWILKPEPMALMLSSVFFDLRPVVDPVNLFGELQERVLERSRTNRIFIAYMAANALKNRPPLGFFRNIVLIHGGDHDHTFDIKHRGTVPIIDLARVYSLSAGLSETNTIDRLHAAAECGALSKDGAANLIDAFEFIGTLRMRHQARQLRQQQKADNFLSPDELSPLERGHLKEAFLLINTMQESLGQRHQTGRFA</sequence>
<dbReference type="PANTHER" id="PTHR43080">
    <property type="entry name" value="CBS DOMAIN-CONTAINING PROTEIN CBSX3, MITOCHONDRIAL"/>
    <property type="match status" value="1"/>
</dbReference>
<keyword evidence="5" id="KW-1185">Reference proteome</keyword>
<dbReference type="AlphaFoldDB" id="W9VDC3"/>
<proteinExistence type="predicted"/>
<dbReference type="CDD" id="cd04587">
    <property type="entry name" value="CBS_pair_CAP-ED_NT_Pol-beta-like_DUF294_assoc"/>
    <property type="match status" value="1"/>
</dbReference>
<dbReference type="Proteomes" id="UP000019460">
    <property type="component" value="Unassembled WGS sequence"/>
</dbReference>
<dbReference type="SUPFAM" id="SSF54631">
    <property type="entry name" value="CBS-domain pair"/>
    <property type="match status" value="1"/>
</dbReference>
<name>W9VDC3_9GAMM</name>
<feature type="domain" description="CBS" evidence="3">
    <location>
        <begin position="223"/>
        <end position="280"/>
    </location>
</feature>
<dbReference type="CDD" id="cd05401">
    <property type="entry name" value="NT_GlnE_GlnD_like"/>
    <property type="match status" value="1"/>
</dbReference>
<keyword evidence="1 2" id="KW-0129">CBS domain</keyword>
<dbReference type="RefSeq" id="WP_043753762.1">
    <property type="nucleotide sequence ID" value="NZ_AONC01000031.1"/>
</dbReference>
<comment type="caution">
    <text evidence="4">The sequence shown here is derived from an EMBL/GenBank/DDBJ whole genome shotgun (WGS) entry which is preliminary data.</text>
</comment>
<dbReference type="InterPro" id="IPR000644">
    <property type="entry name" value="CBS_dom"/>
</dbReference>
<gene>
    <name evidence="4" type="ORF">D779_1950</name>
</gene>
<evidence type="ECO:0000259" key="3">
    <source>
        <dbReference type="PROSITE" id="PS51371"/>
    </source>
</evidence>
<dbReference type="SUPFAM" id="SSF51206">
    <property type="entry name" value="cAMP-binding domain-like"/>
    <property type="match status" value="1"/>
</dbReference>
<evidence type="ECO:0000256" key="1">
    <source>
        <dbReference type="ARBA" id="ARBA00023122"/>
    </source>
</evidence>
<dbReference type="Gene3D" id="3.10.580.10">
    <property type="entry name" value="CBS-domain"/>
    <property type="match status" value="1"/>
</dbReference>
<feature type="domain" description="CBS" evidence="3">
    <location>
        <begin position="158"/>
        <end position="215"/>
    </location>
</feature>
<dbReference type="OrthoDB" id="9808528at2"/>
<dbReference type="PATRIC" id="fig|1249627.3.peg.2270"/>
<dbReference type="InterPro" id="IPR018490">
    <property type="entry name" value="cNMP-bd_dom_sf"/>
</dbReference>
<dbReference type="InterPro" id="IPR014710">
    <property type="entry name" value="RmlC-like_jellyroll"/>
</dbReference>
<dbReference type="PROSITE" id="PS51371">
    <property type="entry name" value="CBS"/>
    <property type="match status" value="2"/>
</dbReference>
<dbReference type="InterPro" id="IPR005105">
    <property type="entry name" value="GlnD_Uridyltrans_N"/>
</dbReference>
<dbReference type="PANTHER" id="PTHR43080:SF2">
    <property type="entry name" value="CBS DOMAIN-CONTAINING PROTEIN"/>
    <property type="match status" value="1"/>
</dbReference>